<protein>
    <submittedName>
        <fullName evidence="2">Uncharacterized protein</fullName>
    </submittedName>
</protein>
<keyword evidence="3" id="KW-1185">Reference proteome</keyword>
<organism evidence="2 3">
    <name type="scientific">Datura stramonium</name>
    <name type="common">Jimsonweed</name>
    <name type="synonym">Common thornapple</name>
    <dbReference type="NCBI Taxonomy" id="4076"/>
    <lineage>
        <taxon>Eukaryota</taxon>
        <taxon>Viridiplantae</taxon>
        <taxon>Streptophyta</taxon>
        <taxon>Embryophyta</taxon>
        <taxon>Tracheophyta</taxon>
        <taxon>Spermatophyta</taxon>
        <taxon>Magnoliopsida</taxon>
        <taxon>eudicotyledons</taxon>
        <taxon>Gunneridae</taxon>
        <taxon>Pentapetalae</taxon>
        <taxon>asterids</taxon>
        <taxon>lamiids</taxon>
        <taxon>Solanales</taxon>
        <taxon>Solanaceae</taxon>
        <taxon>Solanoideae</taxon>
        <taxon>Datureae</taxon>
        <taxon>Datura</taxon>
    </lineage>
</organism>
<proteinExistence type="predicted"/>
<feature type="region of interest" description="Disordered" evidence="1">
    <location>
        <begin position="34"/>
        <end position="64"/>
    </location>
</feature>
<reference evidence="2 3" key="1">
    <citation type="journal article" date="2021" name="BMC Genomics">
        <title>Datura genome reveals duplications of psychoactive alkaloid biosynthetic genes and high mutation rate following tissue culture.</title>
        <authorList>
            <person name="Rajewski A."/>
            <person name="Carter-House D."/>
            <person name="Stajich J."/>
            <person name="Litt A."/>
        </authorList>
    </citation>
    <scope>NUCLEOTIDE SEQUENCE [LARGE SCALE GENOMIC DNA]</scope>
    <source>
        <strain evidence="2">AR-01</strain>
    </source>
</reference>
<comment type="caution">
    <text evidence="2">The sequence shown here is derived from an EMBL/GenBank/DDBJ whole genome shotgun (WGS) entry which is preliminary data.</text>
</comment>
<name>A0ABS8VIF4_DATST</name>
<evidence type="ECO:0000313" key="2">
    <source>
        <dbReference type="EMBL" id="MCD9645940.1"/>
    </source>
</evidence>
<accession>A0ABS8VIF4</accession>
<gene>
    <name evidence="2" type="ORF">HAX54_035360</name>
</gene>
<feature type="compositionally biased region" description="Acidic residues" evidence="1">
    <location>
        <begin position="42"/>
        <end position="53"/>
    </location>
</feature>
<dbReference type="EMBL" id="JACEIK010004612">
    <property type="protein sequence ID" value="MCD9645940.1"/>
    <property type="molecule type" value="Genomic_DNA"/>
</dbReference>
<evidence type="ECO:0000256" key="1">
    <source>
        <dbReference type="SAM" id="MobiDB-lite"/>
    </source>
</evidence>
<evidence type="ECO:0000313" key="3">
    <source>
        <dbReference type="Proteomes" id="UP000823775"/>
    </source>
</evidence>
<feature type="non-terminal residue" evidence="2">
    <location>
        <position position="1"/>
    </location>
</feature>
<sequence length="64" mass="6968">NLDVIKLVIVGYHTFRLLVQRKEEREFSIFGGVALDSGAGSDEPDKDPDEEGGNDPKAIVLSIP</sequence>
<dbReference type="Proteomes" id="UP000823775">
    <property type="component" value="Unassembled WGS sequence"/>
</dbReference>